<dbReference type="InterPro" id="IPR002401">
    <property type="entry name" value="Cyt_P450_E_grp-I"/>
</dbReference>
<comment type="cofactor">
    <cofactor evidence="10">
        <name>heme</name>
        <dbReference type="ChEBI" id="CHEBI:30413"/>
    </cofactor>
</comment>
<comment type="subcellular location">
    <subcellularLocation>
        <location evidence="1">Membrane</location>
        <topology evidence="1">Single-pass membrane protein</topology>
    </subcellularLocation>
</comment>
<dbReference type="GO" id="GO:0004497">
    <property type="term" value="F:monooxygenase activity"/>
    <property type="evidence" value="ECO:0007669"/>
    <property type="project" value="UniProtKB-KW"/>
</dbReference>
<evidence type="ECO:0000256" key="9">
    <source>
        <dbReference type="ARBA" id="ARBA00023136"/>
    </source>
</evidence>
<evidence type="ECO:0000256" key="2">
    <source>
        <dbReference type="ARBA" id="ARBA00022617"/>
    </source>
</evidence>
<keyword evidence="4 10" id="KW-0479">Metal-binding</keyword>
<dbReference type="GO" id="GO:0005506">
    <property type="term" value="F:iron ion binding"/>
    <property type="evidence" value="ECO:0007669"/>
    <property type="project" value="InterPro"/>
</dbReference>
<protein>
    <recommendedName>
        <fullName evidence="13">Cytochrome P450</fullName>
    </recommendedName>
</protein>
<evidence type="ECO:0000313" key="11">
    <source>
        <dbReference type="EMBL" id="KAG5608411.1"/>
    </source>
</evidence>
<dbReference type="PANTHER" id="PTHR47947:SF1">
    <property type="entry name" value="CYTOCHROME P450 82E3"/>
    <property type="match status" value="1"/>
</dbReference>
<comment type="caution">
    <text evidence="11">The sequence shown here is derived from an EMBL/GenBank/DDBJ whole genome shotgun (WGS) entry which is preliminary data.</text>
</comment>
<sequence length="183" mass="21381">MIAGKIPLFKWIDFQGHVKLMKKTFKDIDSIFQRWLDEHVKTRETSLMEVNGGGNERDFIDVMLSKMSNEHLHEGYSRDTVIKATIFEVLRLYPPGPLLVPHENTEDCVVSGYHVPKGTRLYTNIMKLQQDPKIWSNPDQFNPDRFFTIDIDFHGQDYELIPFGSGRRSCPEITYVLQVEYLK</sequence>
<keyword evidence="6" id="KW-0560">Oxidoreductase</keyword>
<evidence type="ECO:0000256" key="6">
    <source>
        <dbReference type="ARBA" id="ARBA00023002"/>
    </source>
</evidence>
<keyword evidence="12" id="KW-1185">Reference proteome</keyword>
<evidence type="ECO:0000256" key="8">
    <source>
        <dbReference type="ARBA" id="ARBA00023033"/>
    </source>
</evidence>
<dbReference type="Proteomes" id="UP000824120">
    <property type="component" value="Chromosome 4"/>
</dbReference>
<evidence type="ECO:0000256" key="5">
    <source>
        <dbReference type="ARBA" id="ARBA00022989"/>
    </source>
</evidence>
<evidence type="ECO:0008006" key="13">
    <source>
        <dbReference type="Google" id="ProtNLM"/>
    </source>
</evidence>
<dbReference type="EMBL" id="JACXVP010000004">
    <property type="protein sequence ID" value="KAG5608411.1"/>
    <property type="molecule type" value="Genomic_DNA"/>
</dbReference>
<gene>
    <name evidence="11" type="ORF">H5410_019692</name>
</gene>
<dbReference type="PRINTS" id="PR00463">
    <property type="entry name" value="EP450I"/>
</dbReference>
<dbReference type="GO" id="GO:0020037">
    <property type="term" value="F:heme binding"/>
    <property type="evidence" value="ECO:0007669"/>
    <property type="project" value="InterPro"/>
</dbReference>
<accession>A0A9J5Z5Y5</accession>
<evidence type="ECO:0000256" key="7">
    <source>
        <dbReference type="ARBA" id="ARBA00023004"/>
    </source>
</evidence>
<dbReference type="AlphaFoldDB" id="A0A9J5Z5Y5"/>
<keyword evidence="3" id="KW-0812">Transmembrane</keyword>
<feature type="binding site" description="axial binding residue" evidence="10">
    <location>
        <position position="170"/>
    </location>
    <ligand>
        <name>heme</name>
        <dbReference type="ChEBI" id="CHEBI:30413"/>
    </ligand>
    <ligandPart>
        <name>Fe</name>
        <dbReference type="ChEBI" id="CHEBI:18248"/>
    </ligandPart>
</feature>
<keyword evidence="8" id="KW-0503">Monooxygenase</keyword>
<evidence type="ECO:0000313" key="12">
    <source>
        <dbReference type="Proteomes" id="UP000824120"/>
    </source>
</evidence>
<evidence type="ECO:0000256" key="1">
    <source>
        <dbReference type="ARBA" id="ARBA00004167"/>
    </source>
</evidence>
<keyword evidence="9" id="KW-0472">Membrane</keyword>
<organism evidence="11 12">
    <name type="scientific">Solanum commersonii</name>
    <name type="common">Commerson's wild potato</name>
    <name type="synonym">Commerson's nightshade</name>
    <dbReference type="NCBI Taxonomy" id="4109"/>
    <lineage>
        <taxon>Eukaryota</taxon>
        <taxon>Viridiplantae</taxon>
        <taxon>Streptophyta</taxon>
        <taxon>Embryophyta</taxon>
        <taxon>Tracheophyta</taxon>
        <taxon>Spermatophyta</taxon>
        <taxon>Magnoliopsida</taxon>
        <taxon>eudicotyledons</taxon>
        <taxon>Gunneridae</taxon>
        <taxon>Pentapetalae</taxon>
        <taxon>asterids</taxon>
        <taxon>lamiids</taxon>
        <taxon>Solanales</taxon>
        <taxon>Solanaceae</taxon>
        <taxon>Solanoideae</taxon>
        <taxon>Solaneae</taxon>
        <taxon>Solanum</taxon>
    </lineage>
</organism>
<dbReference type="PANTHER" id="PTHR47947">
    <property type="entry name" value="CYTOCHROME P450 82C3-RELATED"/>
    <property type="match status" value="1"/>
</dbReference>
<dbReference type="Gene3D" id="1.10.630.10">
    <property type="entry name" value="Cytochrome P450"/>
    <property type="match status" value="2"/>
</dbReference>
<dbReference type="GO" id="GO:0016705">
    <property type="term" value="F:oxidoreductase activity, acting on paired donors, with incorporation or reduction of molecular oxygen"/>
    <property type="evidence" value="ECO:0007669"/>
    <property type="project" value="InterPro"/>
</dbReference>
<reference evidence="11 12" key="1">
    <citation type="submission" date="2020-09" db="EMBL/GenBank/DDBJ databases">
        <title>De no assembly of potato wild relative species, Solanum commersonii.</title>
        <authorList>
            <person name="Cho K."/>
        </authorList>
    </citation>
    <scope>NUCLEOTIDE SEQUENCE [LARGE SCALE GENOMIC DNA]</scope>
    <source>
        <strain evidence="11">LZ3.2</strain>
        <tissue evidence="11">Leaf</tissue>
    </source>
</reference>
<dbReference type="InterPro" id="IPR050651">
    <property type="entry name" value="Plant_Cytochrome_P450_Monoox"/>
</dbReference>
<dbReference type="Pfam" id="PF00067">
    <property type="entry name" value="p450"/>
    <property type="match status" value="1"/>
</dbReference>
<dbReference type="OrthoDB" id="1296641at2759"/>
<keyword evidence="7 10" id="KW-0408">Iron</keyword>
<proteinExistence type="predicted"/>
<dbReference type="InterPro" id="IPR001128">
    <property type="entry name" value="Cyt_P450"/>
</dbReference>
<evidence type="ECO:0000256" key="3">
    <source>
        <dbReference type="ARBA" id="ARBA00022692"/>
    </source>
</evidence>
<keyword evidence="5" id="KW-1133">Transmembrane helix</keyword>
<evidence type="ECO:0000256" key="4">
    <source>
        <dbReference type="ARBA" id="ARBA00022723"/>
    </source>
</evidence>
<dbReference type="InterPro" id="IPR036396">
    <property type="entry name" value="Cyt_P450_sf"/>
</dbReference>
<dbReference type="PRINTS" id="PR00385">
    <property type="entry name" value="P450"/>
</dbReference>
<keyword evidence="2 10" id="KW-0349">Heme</keyword>
<dbReference type="GO" id="GO:0016020">
    <property type="term" value="C:membrane"/>
    <property type="evidence" value="ECO:0007669"/>
    <property type="project" value="UniProtKB-SubCell"/>
</dbReference>
<evidence type="ECO:0000256" key="10">
    <source>
        <dbReference type="PIRSR" id="PIRSR602401-1"/>
    </source>
</evidence>
<name>A0A9J5Z5Y5_SOLCO</name>
<dbReference type="SUPFAM" id="SSF48264">
    <property type="entry name" value="Cytochrome P450"/>
    <property type="match status" value="1"/>
</dbReference>